<evidence type="ECO:0000313" key="1">
    <source>
        <dbReference type="EMBL" id="MCE3533613.1"/>
    </source>
</evidence>
<dbReference type="RefSeq" id="WP_232891235.1">
    <property type="nucleotide sequence ID" value="NZ_JAJSPM010000009.1"/>
</dbReference>
<accession>A0ABS8X4B3</accession>
<keyword evidence="2" id="KW-1185">Reference proteome</keyword>
<evidence type="ECO:0000313" key="2">
    <source>
        <dbReference type="Proteomes" id="UP001320170"/>
    </source>
</evidence>
<proteinExistence type="predicted"/>
<dbReference type="Proteomes" id="UP001320170">
    <property type="component" value="Unassembled WGS sequence"/>
</dbReference>
<gene>
    <name evidence="1" type="ORF">LXO92_14665</name>
</gene>
<organism evidence="1 2">
    <name type="scientific">Legionella resiliens</name>
    <dbReference type="NCBI Taxonomy" id="2905958"/>
    <lineage>
        <taxon>Bacteria</taxon>
        <taxon>Pseudomonadati</taxon>
        <taxon>Pseudomonadota</taxon>
        <taxon>Gammaproteobacteria</taxon>
        <taxon>Legionellales</taxon>
        <taxon>Legionellaceae</taxon>
        <taxon>Legionella</taxon>
    </lineage>
</organism>
<protein>
    <recommendedName>
        <fullName evidence="3">Substrate of the Dot/Icm secretion system</fullName>
    </recommendedName>
</protein>
<comment type="caution">
    <text evidence="1">The sequence shown here is derived from an EMBL/GenBank/DDBJ whole genome shotgun (WGS) entry which is preliminary data.</text>
</comment>
<name>A0ABS8X4B3_9GAMM</name>
<dbReference type="EMBL" id="JAJTND010000005">
    <property type="protein sequence ID" value="MCE3533613.1"/>
    <property type="molecule type" value="Genomic_DNA"/>
</dbReference>
<sequence>MSGHKGEEGFLDKIKRKGGEFIDDVGGKVKKKVEKAIEKPEVCTAVDELITRIEQLEKDVRYKNSPDENFRKSLAEATKLKDKLVEARETFNTNTKGFYNLMSGAEVIDQRRLNRAVYDFAKASVDAIHDHQVKIMAAPGVWNKIAAWVNNVLEQYTDIKKRFDVEGSDLAKTSMFKQKFDKVKQEGHHMVDELENDNPLNPKKI</sequence>
<evidence type="ECO:0008006" key="3">
    <source>
        <dbReference type="Google" id="ProtNLM"/>
    </source>
</evidence>
<reference evidence="1 2" key="1">
    <citation type="journal article" date="2024" name="Pathogens">
        <title>Characterization of a Novel Species of Legionella Isolated from a Healthcare Facility: Legionella resiliens sp. nov.</title>
        <authorList>
            <person name="Cristino S."/>
            <person name="Pascale M.R."/>
            <person name="Marino F."/>
            <person name="Derelitto C."/>
            <person name="Salaris S."/>
            <person name="Orsini M."/>
            <person name="Squarzoni S."/>
            <person name="Grottola A."/>
            <person name="Girolamini L."/>
        </authorList>
    </citation>
    <scope>NUCLEOTIDE SEQUENCE [LARGE SCALE GENOMIC DNA]</scope>
    <source>
        <strain evidence="1 2">8cVS16</strain>
    </source>
</reference>